<dbReference type="AlphaFoldDB" id="A0A8X6IFD7"/>
<dbReference type="Proteomes" id="UP000886998">
    <property type="component" value="Unassembled WGS sequence"/>
</dbReference>
<reference evidence="2" key="1">
    <citation type="submission" date="2020-08" db="EMBL/GenBank/DDBJ databases">
        <title>Multicomponent nature underlies the extraordinary mechanical properties of spider dragline silk.</title>
        <authorList>
            <person name="Kono N."/>
            <person name="Nakamura H."/>
            <person name="Mori M."/>
            <person name="Yoshida Y."/>
            <person name="Ohtoshi R."/>
            <person name="Malay A.D."/>
            <person name="Moran D.A.P."/>
            <person name="Tomita M."/>
            <person name="Numata K."/>
            <person name="Arakawa K."/>
        </authorList>
    </citation>
    <scope>NUCLEOTIDE SEQUENCE</scope>
</reference>
<name>A0A8X6IFD7_9ARAC</name>
<evidence type="ECO:0000313" key="3">
    <source>
        <dbReference type="Proteomes" id="UP000886998"/>
    </source>
</evidence>
<dbReference type="EMBL" id="BMAV01025695">
    <property type="protein sequence ID" value="GFS43798.1"/>
    <property type="molecule type" value="Genomic_DNA"/>
</dbReference>
<gene>
    <name evidence="2" type="ORF">TNIN_171461</name>
</gene>
<evidence type="ECO:0000256" key="1">
    <source>
        <dbReference type="SAM" id="MobiDB-lite"/>
    </source>
</evidence>
<comment type="caution">
    <text evidence="2">The sequence shown here is derived from an EMBL/GenBank/DDBJ whole genome shotgun (WGS) entry which is preliminary data.</text>
</comment>
<sequence>MRGEASSPKAVHHAGENRHESATAVKRGITALQIATKKGSVILLYNPLPLGSSEDITCHESVSTDIQPYEFRREFSLRRKYK</sequence>
<feature type="region of interest" description="Disordered" evidence="1">
    <location>
        <begin position="1"/>
        <end position="22"/>
    </location>
</feature>
<protein>
    <submittedName>
        <fullName evidence="2">Uncharacterized protein</fullName>
    </submittedName>
</protein>
<evidence type="ECO:0000313" key="2">
    <source>
        <dbReference type="EMBL" id="GFS43798.1"/>
    </source>
</evidence>
<keyword evidence="3" id="KW-1185">Reference proteome</keyword>
<organism evidence="2 3">
    <name type="scientific">Trichonephila inaurata madagascariensis</name>
    <dbReference type="NCBI Taxonomy" id="2747483"/>
    <lineage>
        <taxon>Eukaryota</taxon>
        <taxon>Metazoa</taxon>
        <taxon>Ecdysozoa</taxon>
        <taxon>Arthropoda</taxon>
        <taxon>Chelicerata</taxon>
        <taxon>Arachnida</taxon>
        <taxon>Araneae</taxon>
        <taxon>Araneomorphae</taxon>
        <taxon>Entelegynae</taxon>
        <taxon>Araneoidea</taxon>
        <taxon>Nephilidae</taxon>
        <taxon>Trichonephila</taxon>
        <taxon>Trichonephila inaurata</taxon>
    </lineage>
</organism>
<accession>A0A8X6IFD7</accession>
<proteinExistence type="predicted"/>